<keyword evidence="1" id="KW-0479">Metal-binding</keyword>
<dbReference type="InterPro" id="IPR018957">
    <property type="entry name" value="Znf_C3HC4_RING-type"/>
</dbReference>
<proteinExistence type="predicted"/>
<dbReference type="AlphaFoldDB" id="A0A2G5I823"/>
<dbReference type="EMBL" id="LKMD01000100">
    <property type="protein sequence ID" value="PIB00920.1"/>
    <property type="molecule type" value="Genomic_DNA"/>
</dbReference>
<dbReference type="Proteomes" id="UP000230605">
    <property type="component" value="Chromosome 1"/>
</dbReference>
<dbReference type="CDD" id="cd16449">
    <property type="entry name" value="RING-HC"/>
    <property type="match status" value="1"/>
</dbReference>
<dbReference type="SMART" id="SM00184">
    <property type="entry name" value="RING"/>
    <property type="match status" value="1"/>
</dbReference>
<feature type="region of interest" description="Disordered" evidence="5">
    <location>
        <begin position="20"/>
        <end position="47"/>
    </location>
</feature>
<keyword evidence="3" id="KW-0862">Zinc</keyword>
<name>A0A2G5I823_CERBT</name>
<dbReference type="OrthoDB" id="111250at2759"/>
<evidence type="ECO:0000256" key="1">
    <source>
        <dbReference type="ARBA" id="ARBA00022723"/>
    </source>
</evidence>
<dbReference type="PROSITE" id="PS50089">
    <property type="entry name" value="ZF_RING_2"/>
    <property type="match status" value="1"/>
</dbReference>
<dbReference type="SUPFAM" id="SSF57850">
    <property type="entry name" value="RING/U-box"/>
    <property type="match status" value="1"/>
</dbReference>
<evidence type="ECO:0000256" key="5">
    <source>
        <dbReference type="SAM" id="MobiDB-lite"/>
    </source>
</evidence>
<evidence type="ECO:0000256" key="2">
    <source>
        <dbReference type="ARBA" id="ARBA00022771"/>
    </source>
</evidence>
<feature type="domain" description="RING-type" evidence="6">
    <location>
        <begin position="72"/>
        <end position="113"/>
    </location>
</feature>
<keyword evidence="2 4" id="KW-0863">Zinc-finger</keyword>
<dbReference type="Gene3D" id="3.30.40.10">
    <property type="entry name" value="Zinc/RING finger domain, C3HC4 (zinc finger)"/>
    <property type="match status" value="1"/>
</dbReference>
<evidence type="ECO:0000313" key="8">
    <source>
        <dbReference type="Proteomes" id="UP000230605"/>
    </source>
</evidence>
<feature type="compositionally biased region" description="Pro residues" evidence="5">
    <location>
        <begin position="27"/>
        <end position="43"/>
    </location>
</feature>
<evidence type="ECO:0000313" key="7">
    <source>
        <dbReference type="EMBL" id="PIB00920.1"/>
    </source>
</evidence>
<evidence type="ECO:0000256" key="3">
    <source>
        <dbReference type="ARBA" id="ARBA00022833"/>
    </source>
</evidence>
<dbReference type="InterPro" id="IPR013083">
    <property type="entry name" value="Znf_RING/FYVE/PHD"/>
</dbReference>
<dbReference type="Pfam" id="PF00097">
    <property type="entry name" value="zf-C3HC4"/>
    <property type="match status" value="1"/>
</dbReference>
<dbReference type="InterPro" id="IPR001841">
    <property type="entry name" value="Znf_RING"/>
</dbReference>
<organism evidence="7 8">
    <name type="scientific">Cercospora beticola</name>
    <name type="common">Sugarbeet leaf spot fungus</name>
    <dbReference type="NCBI Taxonomy" id="122368"/>
    <lineage>
        <taxon>Eukaryota</taxon>
        <taxon>Fungi</taxon>
        <taxon>Dikarya</taxon>
        <taxon>Ascomycota</taxon>
        <taxon>Pezizomycotina</taxon>
        <taxon>Dothideomycetes</taxon>
        <taxon>Dothideomycetidae</taxon>
        <taxon>Mycosphaerellales</taxon>
        <taxon>Mycosphaerellaceae</taxon>
        <taxon>Cercospora</taxon>
    </lineage>
</organism>
<evidence type="ECO:0000256" key="4">
    <source>
        <dbReference type="PROSITE-ProRule" id="PRU00175"/>
    </source>
</evidence>
<dbReference type="GO" id="GO:0008270">
    <property type="term" value="F:zinc ion binding"/>
    <property type="evidence" value="ECO:0007669"/>
    <property type="project" value="UniProtKB-KW"/>
</dbReference>
<gene>
    <name evidence="7" type="ORF">CB0940_00206</name>
</gene>
<protein>
    <recommendedName>
        <fullName evidence="6">RING-type domain-containing protein</fullName>
    </recommendedName>
</protein>
<evidence type="ECO:0000259" key="6">
    <source>
        <dbReference type="PROSITE" id="PS50089"/>
    </source>
</evidence>
<comment type="caution">
    <text evidence="7">The sequence shown here is derived from an EMBL/GenBank/DDBJ whole genome shotgun (WGS) entry which is preliminary data.</text>
</comment>
<sequence length="202" mass="23335">MPRNARIAIATMRELLRWLRRKSDQPAPQPSPAPQPDPEPRQSPEPQLSPEAFLCDALIAVPAVLNLPAPQCPICHGKLEKPVLLQCAAGHMFCKPCITNWFIQGYNTCPRDQEELFNTESRTIFQQSASLTFYKDLLNMYEPFHLTTWDMLEIGVSEQIAKSFDTFRQKILNAGEHSVRYDWYMEHHVAIQRRLDLLLSRF</sequence>
<accession>A0A2G5I823</accession>
<reference evidence="7 8" key="1">
    <citation type="submission" date="2015-10" db="EMBL/GenBank/DDBJ databases">
        <title>The cercosporin biosynthetic gene cluster was horizontally transferred to several fungal lineages and shown to be expanded in Cercospora beticola based on microsynteny with recipient genomes.</title>
        <authorList>
            <person name="De Jonge R."/>
            <person name="Ebert M.K."/>
            <person name="Suttle J.C."/>
            <person name="Jurick Ii W.M."/>
            <person name="Secor G.A."/>
            <person name="Thomma B.P."/>
            <person name="Van De Peer Y."/>
            <person name="Bolton M.D."/>
        </authorList>
    </citation>
    <scope>NUCLEOTIDE SEQUENCE [LARGE SCALE GENOMIC DNA]</scope>
    <source>
        <strain evidence="7 8">09-40</strain>
    </source>
</reference>